<feature type="transmembrane region" description="Helical" evidence="2">
    <location>
        <begin position="206"/>
        <end position="231"/>
    </location>
</feature>
<accession>A0ABP7XIG2</accession>
<evidence type="ECO:0000256" key="2">
    <source>
        <dbReference type="SAM" id="Phobius"/>
    </source>
</evidence>
<proteinExistence type="predicted"/>
<sequence length="399" mass="40138">MSDAVDPPPQPSYPPPGGYPPPGAGAPPPSPVPPAQPPAAPPPPYGGPPYGGPPYGGPPYGGPPYGGAPVWTPPVLQPGAVPLRPLGLGDLYNGAFAVLRRNAGATLGASVLVSALAGLIPLLVSVLVGFSGETIDLEAESFDLTDAQLTRLLLLGGAFALGLLLDQVGQAIVTGMIAAVAVGAAQGRVFRMPEAWAATRGLRWRLIALPLLIGLVSALAFGLYIGLWVAVIALSDGAALPVVFGLVSVPLAIAGTVLAFIRLTYVAVPALVIERIGVWAAFGRAARLSRGSFWRLFGISLLTAILVGIAGGIIGAPVSFGAQILASTSPEYAIAILIIGQVLGSILSSATTTPFSSVVVSLQYLDLRIRNEGYDVELLAGAVGTAPGGGGVATGPGTV</sequence>
<feature type="transmembrane region" description="Helical" evidence="2">
    <location>
        <begin position="293"/>
        <end position="320"/>
    </location>
</feature>
<evidence type="ECO:0000256" key="1">
    <source>
        <dbReference type="SAM" id="MobiDB-lite"/>
    </source>
</evidence>
<gene>
    <name evidence="3" type="ORF">GCM10022215_20630</name>
</gene>
<keyword evidence="4" id="KW-1185">Reference proteome</keyword>
<feature type="transmembrane region" description="Helical" evidence="2">
    <location>
        <begin position="152"/>
        <end position="185"/>
    </location>
</feature>
<keyword evidence="2" id="KW-0812">Transmembrane</keyword>
<comment type="caution">
    <text evidence="3">The sequence shown here is derived from an EMBL/GenBank/DDBJ whole genome shotgun (WGS) entry which is preliminary data.</text>
</comment>
<feature type="transmembrane region" description="Helical" evidence="2">
    <location>
        <begin position="109"/>
        <end position="132"/>
    </location>
</feature>
<reference evidence="4" key="1">
    <citation type="journal article" date="2019" name="Int. J. Syst. Evol. Microbiol.">
        <title>The Global Catalogue of Microorganisms (GCM) 10K type strain sequencing project: providing services to taxonomists for standard genome sequencing and annotation.</title>
        <authorList>
            <consortium name="The Broad Institute Genomics Platform"/>
            <consortium name="The Broad Institute Genome Sequencing Center for Infectious Disease"/>
            <person name="Wu L."/>
            <person name="Ma J."/>
        </authorList>
    </citation>
    <scope>NUCLEOTIDE SEQUENCE [LARGE SCALE GENOMIC DNA]</scope>
    <source>
        <strain evidence="4">JCM 16703</strain>
    </source>
</reference>
<evidence type="ECO:0000313" key="3">
    <source>
        <dbReference type="EMBL" id="GAA4118735.1"/>
    </source>
</evidence>
<protein>
    <recommendedName>
        <fullName evidence="5">Glycerophosphoryl diester phosphodiesterase membrane domain-containing protein</fullName>
    </recommendedName>
</protein>
<dbReference type="RefSeq" id="WP_344733282.1">
    <property type="nucleotide sequence ID" value="NZ_BAAAZH010000013.1"/>
</dbReference>
<keyword evidence="2" id="KW-0472">Membrane</keyword>
<organism evidence="3 4">
    <name type="scientific">Nocardioides fonticola</name>
    <dbReference type="NCBI Taxonomy" id="450363"/>
    <lineage>
        <taxon>Bacteria</taxon>
        <taxon>Bacillati</taxon>
        <taxon>Actinomycetota</taxon>
        <taxon>Actinomycetes</taxon>
        <taxon>Propionibacteriales</taxon>
        <taxon>Nocardioidaceae</taxon>
        <taxon>Nocardioides</taxon>
    </lineage>
</organism>
<evidence type="ECO:0000313" key="4">
    <source>
        <dbReference type="Proteomes" id="UP001501495"/>
    </source>
</evidence>
<evidence type="ECO:0008006" key="5">
    <source>
        <dbReference type="Google" id="ProtNLM"/>
    </source>
</evidence>
<feature type="transmembrane region" description="Helical" evidence="2">
    <location>
        <begin position="332"/>
        <end position="360"/>
    </location>
</feature>
<name>A0ABP7XIG2_9ACTN</name>
<keyword evidence="2" id="KW-1133">Transmembrane helix</keyword>
<dbReference type="EMBL" id="BAAAZH010000013">
    <property type="protein sequence ID" value="GAA4118735.1"/>
    <property type="molecule type" value="Genomic_DNA"/>
</dbReference>
<feature type="region of interest" description="Disordered" evidence="1">
    <location>
        <begin position="1"/>
        <end position="50"/>
    </location>
</feature>
<dbReference type="Proteomes" id="UP001501495">
    <property type="component" value="Unassembled WGS sequence"/>
</dbReference>